<dbReference type="InterPro" id="IPR029052">
    <property type="entry name" value="Metallo-depent_PP-like"/>
</dbReference>
<dbReference type="SUPFAM" id="SSF49265">
    <property type="entry name" value="Fibronectin type III"/>
    <property type="match status" value="1"/>
</dbReference>
<dbReference type="InterPro" id="IPR013783">
    <property type="entry name" value="Ig-like_fold"/>
</dbReference>
<dbReference type="RefSeq" id="WP_406789774.1">
    <property type="nucleotide sequence ID" value="NZ_JBJIAA010000025.1"/>
</dbReference>
<organism evidence="2 3">
    <name type="scientific">Clostridium neuense</name>
    <dbReference type="NCBI Taxonomy" id="1728934"/>
    <lineage>
        <taxon>Bacteria</taxon>
        <taxon>Bacillati</taxon>
        <taxon>Bacillota</taxon>
        <taxon>Clostridia</taxon>
        <taxon>Eubacteriales</taxon>
        <taxon>Clostridiaceae</taxon>
        <taxon>Clostridium</taxon>
    </lineage>
</organism>
<dbReference type="PROSITE" id="PS50853">
    <property type="entry name" value="FN3"/>
    <property type="match status" value="1"/>
</dbReference>
<keyword evidence="3" id="KW-1185">Reference proteome</keyword>
<dbReference type="Pfam" id="PF00149">
    <property type="entry name" value="Metallophos"/>
    <property type="match status" value="1"/>
</dbReference>
<evidence type="ECO:0000313" key="2">
    <source>
        <dbReference type="EMBL" id="MFL0253110.1"/>
    </source>
</evidence>
<dbReference type="SUPFAM" id="SSF56300">
    <property type="entry name" value="Metallo-dependent phosphatases"/>
    <property type="match status" value="1"/>
</dbReference>
<evidence type="ECO:0000259" key="1">
    <source>
        <dbReference type="PROSITE" id="PS50853"/>
    </source>
</evidence>
<sequence>MKKRLFLKLSCSLLSIVSFTFLTIPKGQVYAAKKNKPNLIFPVISDVHIGGTNADLKFRNTLQDLNCKLPNYNAIAIVGDITDNGEANNYDTFMNILNSNKNPSAASIITMGNHEYYSKNSTLAQCQNRFISKTHMPALNYDKWINGYHFIVLSPENLGKGSGVVVTDEQLNWLDGKLSENEAYNKPAFVFLHQPIPHTVYGSDTCDNVENPDELTAVLQKHPEAIYFSGHSHYLLEHPRTMFQNGFTMFNTGAIYYMMSEDDNYEPNTLAEGLVVKVYDKKVVVKCREFSQHKWVGKTFTVDYPVTFKPQDNKPPYWHSSAKAFVNNITKNSAAISYPKAKDNTLVTSYKIVNKTTGTSYKVLNSLLCTEPDYHTFDINNLTPNTNYTFDIYAVDAFNNVSRNNLTVNFTTKTAN</sequence>
<proteinExistence type="predicted"/>
<dbReference type="Proteomes" id="UP001623592">
    <property type="component" value="Unassembled WGS sequence"/>
</dbReference>
<dbReference type="Gene3D" id="2.60.40.10">
    <property type="entry name" value="Immunoglobulins"/>
    <property type="match status" value="1"/>
</dbReference>
<dbReference type="InterPro" id="IPR004843">
    <property type="entry name" value="Calcineurin-like_PHP"/>
</dbReference>
<reference evidence="2 3" key="1">
    <citation type="submission" date="2024-11" db="EMBL/GenBank/DDBJ databases">
        <authorList>
            <person name="Heng Y.C."/>
            <person name="Lim A.C.H."/>
            <person name="Lee J.K.Y."/>
            <person name="Kittelmann S."/>
        </authorList>
    </citation>
    <scope>NUCLEOTIDE SEQUENCE [LARGE SCALE GENOMIC DNA]</scope>
    <source>
        <strain evidence="2 3">WILCCON 0114</strain>
    </source>
</reference>
<gene>
    <name evidence="2" type="ORF">ACJDT4_22145</name>
</gene>
<evidence type="ECO:0000313" key="3">
    <source>
        <dbReference type="Proteomes" id="UP001623592"/>
    </source>
</evidence>
<accession>A0ABW8TM12</accession>
<dbReference type="Gene3D" id="3.60.21.10">
    <property type="match status" value="1"/>
</dbReference>
<dbReference type="CDD" id="cd00063">
    <property type="entry name" value="FN3"/>
    <property type="match status" value="1"/>
</dbReference>
<dbReference type="PANTHER" id="PTHR43143:SF1">
    <property type="entry name" value="SERINE_THREONINE-PROTEIN PHOSPHATASE CPPED1"/>
    <property type="match status" value="1"/>
</dbReference>
<dbReference type="EMBL" id="JBJIAA010000025">
    <property type="protein sequence ID" value="MFL0253110.1"/>
    <property type="molecule type" value="Genomic_DNA"/>
</dbReference>
<dbReference type="InterPro" id="IPR036116">
    <property type="entry name" value="FN3_sf"/>
</dbReference>
<dbReference type="PANTHER" id="PTHR43143">
    <property type="entry name" value="METALLOPHOSPHOESTERASE, CALCINEURIN SUPERFAMILY"/>
    <property type="match status" value="1"/>
</dbReference>
<comment type="caution">
    <text evidence="2">The sequence shown here is derived from an EMBL/GenBank/DDBJ whole genome shotgun (WGS) entry which is preliminary data.</text>
</comment>
<dbReference type="InterPro" id="IPR051918">
    <property type="entry name" value="STPP_CPPED1"/>
</dbReference>
<feature type="domain" description="Fibronectin type-III" evidence="1">
    <location>
        <begin position="320"/>
        <end position="415"/>
    </location>
</feature>
<protein>
    <submittedName>
        <fullName evidence="2">Metallophosphoesterase</fullName>
    </submittedName>
</protein>
<name>A0ABW8TM12_9CLOT</name>
<dbReference type="InterPro" id="IPR003961">
    <property type="entry name" value="FN3_dom"/>
</dbReference>